<dbReference type="EMBL" id="JABANO010018190">
    <property type="protein sequence ID" value="KAF4732236.1"/>
    <property type="molecule type" value="Genomic_DNA"/>
</dbReference>
<reference evidence="4 5" key="1">
    <citation type="submission" date="2020-04" db="EMBL/GenBank/DDBJ databases">
        <title>Perkinsus olseni comparative genomics.</title>
        <authorList>
            <person name="Bogema D.R."/>
        </authorList>
    </citation>
    <scope>NUCLEOTIDE SEQUENCE [LARGE SCALE GENOMIC DNA]</scope>
    <source>
        <strain evidence="4 5">ATCC PRA-207</strain>
    </source>
</reference>
<proteinExistence type="inferred from homology"/>
<dbReference type="InterPro" id="IPR025602">
    <property type="entry name" value="BCP1_family"/>
</dbReference>
<feature type="region of interest" description="Disordered" evidence="3">
    <location>
        <begin position="64"/>
        <end position="192"/>
    </location>
</feature>
<name>A0A7J6SIY1_PEROL</name>
<dbReference type="PANTHER" id="PTHR13261">
    <property type="entry name" value="BRCA2 AND CDKN1A INTERACTING PROTEIN"/>
    <property type="match status" value="1"/>
</dbReference>
<comment type="caution">
    <text evidence="4">The sequence shown here is derived from an EMBL/GenBank/DDBJ whole genome shotgun (WGS) entry which is preliminary data.</text>
</comment>
<feature type="compositionally biased region" description="Basic residues" evidence="3">
    <location>
        <begin position="71"/>
        <end position="81"/>
    </location>
</feature>
<dbReference type="AlphaFoldDB" id="A0A7J6SIY1"/>
<feature type="compositionally biased region" description="Low complexity" evidence="3">
    <location>
        <begin position="172"/>
        <end position="185"/>
    </location>
</feature>
<evidence type="ECO:0000313" key="5">
    <source>
        <dbReference type="Proteomes" id="UP000553632"/>
    </source>
</evidence>
<gene>
    <name evidence="4" type="ORF">FOZ63_032999</name>
</gene>
<dbReference type="Proteomes" id="UP000553632">
    <property type="component" value="Unassembled WGS sequence"/>
</dbReference>
<evidence type="ECO:0000256" key="1">
    <source>
        <dbReference type="ARBA" id="ARBA00006781"/>
    </source>
</evidence>
<keyword evidence="5" id="KW-1185">Reference proteome</keyword>
<feature type="compositionally biased region" description="Basic and acidic residues" evidence="3">
    <location>
        <begin position="82"/>
        <end position="95"/>
    </location>
</feature>
<sequence>PIVEDPEGGTDAEGNPVYVDYKATGAEGMGLGVAGVTESQKMLDQLGKNRARVTAVRDKKWMVEDPEVARRNKKEKKHRHKKEESSKSADVEKSESSSSRRPVKEEEDDRDSRRHDRDGHEVCENHDSGSRSPTGVGPDRRRRSRSGSREEPLAMPMNKKRSHPSAAPRKGSASSIDSSSSSSLSDGGQVDASSEDAFEAAFRFEDMTDDDFHGVRMMITRLLDGQEYDIGSLAQCIIDQQNIGTIIKSGEDDKKGKGDSGGDDAFCAVATILNPVQYSKEVPGMRELVDHLKKQVDKHADSDETKEAFNKMVSPAGGSGGSCCGIMLNERMINLPSELVPGIHRVLKDDVAWSLSEAAHCPAEERKYYKFTHLLFLTSYYVDPSAAPSKAMPGGKKMKAAKRKKARLEMEKKERRYICFEDEVLHAGVPSVAVVDGDLGT</sequence>
<organism evidence="4 5">
    <name type="scientific">Perkinsus olseni</name>
    <name type="common">Perkinsus atlanticus</name>
    <dbReference type="NCBI Taxonomy" id="32597"/>
    <lineage>
        <taxon>Eukaryota</taxon>
        <taxon>Sar</taxon>
        <taxon>Alveolata</taxon>
        <taxon>Perkinsozoa</taxon>
        <taxon>Perkinsea</taxon>
        <taxon>Perkinsida</taxon>
        <taxon>Perkinsidae</taxon>
        <taxon>Perkinsus</taxon>
    </lineage>
</organism>
<accession>A0A7J6SIY1</accession>
<evidence type="ECO:0000256" key="3">
    <source>
        <dbReference type="SAM" id="MobiDB-lite"/>
    </source>
</evidence>
<evidence type="ECO:0000313" key="4">
    <source>
        <dbReference type="EMBL" id="KAF4732236.1"/>
    </source>
</evidence>
<evidence type="ECO:0000256" key="2">
    <source>
        <dbReference type="SAM" id="Coils"/>
    </source>
</evidence>
<protein>
    <submittedName>
        <fullName evidence="4">Uncharacterized protein</fullName>
    </submittedName>
</protein>
<feature type="non-terminal residue" evidence="4">
    <location>
        <position position="1"/>
    </location>
</feature>
<dbReference type="GO" id="GO:0005634">
    <property type="term" value="C:nucleus"/>
    <property type="evidence" value="ECO:0007669"/>
    <property type="project" value="TreeGrafter"/>
</dbReference>
<comment type="similarity">
    <text evidence="1">Belongs to the BCP1 family.</text>
</comment>
<dbReference type="OMA" id="WSQGIED"/>
<keyword evidence="2" id="KW-0175">Coiled coil</keyword>
<dbReference type="PANTHER" id="PTHR13261:SF0">
    <property type="entry name" value="BRCA2 AND CDKN1A-INTERACTING PROTEIN"/>
    <property type="match status" value="1"/>
</dbReference>
<dbReference type="Pfam" id="PF13862">
    <property type="entry name" value="BCCIP"/>
    <property type="match status" value="1"/>
</dbReference>
<feature type="compositionally biased region" description="Basic and acidic residues" evidence="3">
    <location>
        <begin position="110"/>
        <end position="129"/>
    </location>
</feature>
<feature type="coiled-coil region" evidence="2">
    <location>
        <begin position="396"/>
        <end position="423"/>
    </location>
</feature>